<dbReference type="OMA" id="TETIGHR"/>
<evidence type="ECO:0000256" key="2">
    <source>
        <dbReference type="SAM" id="MobiDB-lite"/>
    </source>
</evidence>
<keyword evidence="4" id="KW-1185">Reference proteome</keyword>
<protein>
    <submittedName>
        <fullName evidence="3">Mitogen-activated protein kinase-binding protein 1</fullName>
    </submittedName>
</protein>
<gene>
    <name evidence="3" type="ORF">Fcan01_13681</name>
</gene>
<feature type="region of interest" description="Disordered" evidence="2">
    <location>
        <begin position="16"/>
        <end position="66"/>
    </location>
</feature>
<feature type="region of interest" description="Disordered" evidence="2">
    <location>
        <begin position="1179"/>
        <end position="1218"/>
    </location>
</feature>
<feature type="region of interest" description="Disordered" evidence="2">
    <location>
        <begin position="851"/>
        <end position="887"/>
    </location>
</feature>
<dbReference type="SUPFAM" id="SSF50998">
    <property type="entry name" value="Quinoprotein alcohol dehydrogenase-like"/>
    <property type="match status" value="2"/>
</dbReference>
<keyword evidence="3" id="KW-0808">Transferase</keyword>
<dbReference type="PROSITE" id="PS50082">
    <property type="entry name" value="WD_REPEATS_2"/>
    <property type="match status" value="1"/>
</dbReference>
<accession>A0A226E218</accession>
<proteinExistence type="predicted"/>
<dbReference type="InterPro" id="IPR001680">
    <property type="entry name" value="WD40_rpt"/>
</dbReference>
<evidence type="ECO:0000256" key="1">
    <source>
        <dbReference type="PROSITE-ProRule" id="PRU00221"/>
    </source>
</evidence>
<feature type="compositionally biased region" description="Basic and acidic residues" evidence="2">
    <location>
        <begin position="922"/>
        <end position="947"/>
    </location>
</feature>
<reference evidence="3 4" key="1">
    <citation type="submission" date="2015-12" db="EMBL/GenBank/DDBJ databases">
        <title>The genome of Folsomia candida.</title>
        <authorList>
            <person name="Faddeeva A."/>
            <person name="Derks M.F."/>
            <person name="Anvar Y."/>
            <person name="Smit S."/>
            <person name="Van Straalen N."/>
            <person name="Roelofs D."/>
        </authorList>
    </citation>
    <scope>NUCLEOTIDE SEQUENCE [LARGE SCALE GENOMIC DNA]</scope>
    <source>
        <strain evidence="3 4">VU population</strain>
        <tissue evidence="3">Whole body</tissue>
    </source>
</reference>
<dbReference type="PANTHER" id="PTHR45589">
    <property type="entry name" value="WD REPEAT DOMAIN 62, ISOFORM G"/>
    <property type="match status" value="1"/>
</dbReference>
<organism evidence="3 4">
    <name type="scientific">Folsomia candida</name>
    <name type="common">Springtail</name>
    <dbReference type="NCBI Taxonomy" id="158441"/>
    <lineage>
        <taxon>Eukaryota</taxon>
        <taxon>Metazoa</taxon>
        <taxon>Ecdysozoa</taxon>
        <taxon>Arthropoda</taxon>
        <taxon>Hexapoda</taxon>
        <taxon>Collembola</taxon>
        <taxon>Entomobryomorpha</taxon>
        <taxon>Isotomoidea</taxon>
        <taxon>Isotomidae</taxon>
        <taxon>Proisotominae</taxon>
        <taxon>Folsomia</taxon>
    </lineage>
</organism>
<feature type="compositionally biased region" description="Polar residues" evidence="2">
    <location>
        <begin position="1179"/>
        <end position="1191"/>
    </location>
</feature>
<feature type="region of interest" description="Disordered" evidence="2">
    <location>
        <begin position="802"/>
        <end position="835"/>
    </location>
</feature>
<feature type="region of interest" description="Disordered" evidence="2">
    <location>
        <begin position="908"/>
        <end position="1034"/>
    </location>
</feature>
<dbReference type="Pfam" id="PF00400">
    <property type="entry name" value="WD40"/>
    <property type="match status" value="2"/>
</dbReference>
<feature type="region of interest" description="Disordered" evidence="2">
    <location>
        <begin position="1285"/>
        <end position="1309"/>
    </location>
</feature>
<feature type="region of interest" description="Disordered" evidence="2">
    <location>
        <begin position="215"/>
        <end position="238"/>
    </location>
</feature>
<dbReference type="PROSITE" id="PS50294">
    <property type="entry name" value="WD_REPEATS_REGION"/>
    <property type="match status" value="1"/>
</dbReference>
<dbReference type="InterPro" id="IPR011047">
    <property type="entry name" value="Quinoprotein_ADH-like_sf"/>
</dbReference>
<feature type="region of interest" description="Disordered" evidence="2">
    <location>
        <begin position="1082"/>
        <end position="1107"/>
    </location>
</feature>
<dbReference type="STRING" id="158441.A0A226E218"/>
<evidence type="ECO:0000313" key="4">
    <source>
        <dbReference type="Proteomes" id="UP000198287"/>
    </source>
</evidence>
<feature type="compositionally biased region" description="Basic residues" evidence="2">
    <location>
        <begin position="1192"/>
        <end position="1203"/>
    </location>
</feature>
<dbReference type="PANTHER" id="PTHR45589:SF1">
    <property type="entry name" value="WD REPEAT DOMAIN 62, ISOFORM G"/>
    <property type="match status" value="1"/>
</dbReference>
<sequence length="1411" mass="154125">MDSTILNLLLAKTLQSPSYPKSRGDAQEGWPDIEGSERTHGAPTLSPHDYHHPKLRPVPTSRSRDKTIRRLSTESIMEENDDKIRIDRILGSSVTSNAHFSSDSNGLVAYPAGNTIVLLDTGSGTVVTHIVLETRKSISALQLKSNSLLFAASEDSNCLRVINWQSGVIKDISPCQNVVCTAVSTLLGVLVTVGSDRVVSVWDFKGLLANSNGISRNGNGGATPTTTPTGSSSSTNRGRKLASSSVACKVSCVAFSPDGNYFVTGGTRHLKFWYLQLGKNECVLTGRPAILGSEHSNADFKDVITDGNGTYAVANFDGTVSATLCQFDERRFLDKWVQLKTKQALCMTMDDDLLYIGCADGIVRCFRSGRLDFVATLPLPHHLGVDVAKATDIASLSSHPPSSKFPNVLGICAPGGKKIIASYADHSFYAWDVQDIKRVGLSNSWLYHSGCIWDLALGPTQASGLPGGAVLHWPAFLTCSNDDTVRAWDITSQMKTNLLSQECLDIKYISTRYLDSPLFISHGNGVRCVGVGSSFICCGDRQGNFRLWRSKSTNELIKIKAHKEEILSMDVKGCLVATASRDGSVNLYLIDQEIERIASLQEHKGSVTSVKILTSDRTVPHSVHVVSCGADKSLVIRQMFPKDANQVLDVSQLVEGKYDGEVDVRVSSVITSKTPLFDLEADIGGKHALVACQDACVRVYNIATGKHSKTLRSSVPDVNLGTIIKVTLDPSGYYVAVASTDKSITIFDYYKGDVVASLLGHSELATAIGFTPDFQNLISVGGDSCIIVWSLSREMVVTMETRMSEKRSRKKSITPVHNTPTPVTPTPTPNPPSPVRADYRFSFGQLPDWAKKQMKPATESSSPIPPIPPKKPNVSMPQGKWSERVEQSSGALTIKSFYHSDTVVPVPFSKPQVAPPPVPKESSLESHDSFGTENYPREKVGSDRENEGISLEVPVTSNFKQSHYKEGGQDGDDEESTDFYSDVGKSTDGETTDKKAQLPRPKPRSDRDTDSDGSVSRSFQKRFHPFKDSSSLKVEQEPYEIVRSKNAELIMSVKLKNREMSKSRLELEKRLEETKKKLQSIGYKSMSQSTQDLSLRGSYGKANPPSPQMSNLSNINGTCHPHHQLEQAVAESAKHTETIGHRRPQSLVISGVEEYLEDSDDDIGDDDGGNIRRACSLSDLNNLPATNGSSTGRRKRSFHRHRNNERSRSGNTGIFDPQNLLTRSVSVSALTNQAQSDSDHESLHAATPSYMSKTISSQENLMRDGGPSGGGRLRVSASEQNLTKIGSSKAPTPMPRSRMNAPNMKKPQQVHGIARGMVGIVTGVRQGENDDGSLNVVTASTSVDALKKSLDQVIMLRHRVYHESIPHEAPICRILDDGLRSVQRTLQESIHFQQETTTRPKIFAENEPTVL</sequence>
<dbReference type="EMBL" id="LNIX01000007">
    <property type="protein sequence ID" value="OXA51772.1"/>
    <property type="molecule type" value="Genomic_DNA"/>
</dbReference>
<keyword evidence="3" id="KW-0418">Kinase</keyword>
<dbReference type="GO" id="GO:0016301">
    <property type="term" value="F:kinase activity"/>
    <property type="evidence" value="ECO:0007669"/>
    <property type="project" value="UniProtKB-KW"/>
</dbReference>
<keyword evidence="1" id="KW-0853">WD repeat</keyword>
<feature type="compositionally biased region" description="Basic and acidic residues" evidence="2">
    <location>
        <begin position="985"/>
        <end position="996"/>
    </location>
</feature>
<dbReference type="InterPro" id="IPR015943">
    <property type="entry name" value="WD40/YVTN_repeat-like_dom_sf"/>
</dbReference>
<feature type="compositionally biased region" description="Pro residues" evidence="2">
    <location>
        <begin position="822"/>
        <end position="834"/>
    </location>
</feature>
<dbReference type="Gene3D" id="2.130.10.10">
    <property type="entry name" value="YVTN repeat-like/Quinoprotein amine dehydrogenase"/>
    <property type="match status" value="4"/>
</dbReference>
<comment type="caution">
    <text evidence="3">The sequence shown here is derived from an EMBL/GenBank/DDBJ whole genome shotgun (WGS) entry which is preliminary data.</text>
</comment>
<dbReference type="OrthoDB" id="6154712at2759"/>
<dbReference type="InterPro" id="IPR052779">
    <property type="entry name" value="WDR62"/>
</dbReference>
<dbReference type="SMART" id="SM00320">
    <property type="entry name" value="WD40"/>
    <property type="match status" value="12"/>
</dbReference>
<evidence type="ECO:0000313" key="3">
    <source>
        <dbReference type="EMBL" id="OXA51772.1"/>
    </source>
</evidence>
<dbReference type="Proteomes" id="UP000198287">
    <property type="component" value="Unassembled WGS sequence"/>
</dbReference>
<feature type="repeat" description="WD" evidence="1">
    <location>
        <begin position="758"/>
        <end position="799"/>
    </location>
</feature>
<name>A0A226E218_FOLCA</name>